<name>A0A3M9NPT0_9BACT</name>
<dbReference type="GO" id="GO:0015679">
    <property type="term" value="P:plasma membrane copper ion transport"/>
    <property type="evidence" value="ECO:0007669"/>
    <property type="project" value="TreeGrafter"/>
</dbReference>
<comment type="caution">
    <text evidence="5">The sequence shown here is derived from an EMBL/GenBank/DDBJ whole genome shotgun (WGS) entry which is preliminary data.</text>
</comment>
<evidence type="ECO:0000259" key="3">
    <source>
        <dbReference type="Pfam" id="PF25869"/>
    </source>
</evidence>
<evidence type="ECO:0000259" key="4">
    <source>
        <dbReference type="Pfam" id="PF25975"/>
    </source>
</evidence>
<feature type="domain" description="CzcB-like C-terminal circularly permuted SH3-like" evidence="4">
    <location>
        <begin position="353"/>
        <end position="409"/>
    </location>
</feature>
<feature type="domain" description="CusB-like three alpha-helical bundle" evidence="3">
    <location>
        <begin position="163"/>
        <end position="211"/>
    </location>
</feature>
<dbReference type="PANTHER" id="PTHR30097">
    <property type="entry name" value="CATION EFFLUX SYSTEM PROTEIN CUSB"/>
    <property type="match status" value="1"/>
</dbReference>
<organism evidence="5 6">
    <name type="scientific">Hanamia caeni</name>
    <dbReference type="NCBI Taxonomy" id="2294116"/>
    <lineage>
        <taxon>Bacteria</taxon>
        <taxon>Pseudomonadati</taxon>
        <taxon>Bacteroidota</taxon>
        <taxon>Chitinophagia</taxon>
        <taxon>Chitinophagales</taxon>
        <taxon>Chitinophagaceae</taxon>
        <taxon>Hanamia</taxon>
    </lineage>
</organism>
<dbReference type="Gene3D" id="2.40.30.170">
    <property type="match status" value="1"/>
</dbReference>
<dbReference type="Gene3D" id="6.10.140.730">
    <property type="match status" value="1"/>
</dbReference>
<evidence type="ECO:0000259" key="2">
    <source>
        <dbReference type="Pfam" id="PF19335"/>
    </source>
</evidence>
<dbReference type="GO" id="GO:0060003">
    <property type="term" value="P:copper ion export"/>
    <property type="evidence" value="ECO:0007669"/>
    <property type="project" value="TreeGrafter"/>
</dbReference>
<dbReference type="Gene3D" id="2.40.420.20">
    <property type="match status" value="1"/>
</dbReference>
<dbReference type="GO" id="GO:0030288">
    <property type="term" value="C:outer membrane-bounded periplasmic space"/>
    <property type="evidence" value="ECO:0007669"/>
    <property type="project" value="TreeGrafter"/>
</dbReference>
<reference evidence="5 6" key="1">
    <citation type="submission" date="2018-11" db="EMBL/GenBank/DDBJ databases">
        <title>Draft genome sequence of Ferruginibacter sp. BO-59.</title>
        <authorList>
            <person name="Im W.T."/>
        </authorList>
    </citation>
    <scope>NUCLEOTIDE SEQUENCE [LARGE SCALE GENOMIC DNA]</scope>
    <source>
        <strain evidence="5 6">BO-59</strain>
    </source>
</reference>
<dbReference type="InterPro" id="IPR058649">
    <property type="entry name" value="CzcB_C"/>
</dbReference>
<dbReference type="PROSITE" id="PS51257">
    <property type="entry name" value="PROKAR_LIPOPROTEIN"/>
    <property type="match status" value="1"/>
</dbReference>
<evidence type="ECO:0000313" key="6">
    <source>
        <dbReference type="Proteomes" id="UP000267223"/>
    </source>
</evidence>
<evidence type="ECO:0000256" key="1">
    <source>
        <dbReference type="ARBA" id="ARBA00022448"/>
    </source>
</evidence>
<dbReference type="InterPro" id="IPR051909">
    <property type="entry name" value="MFP_Cation_Efflux"/>
</dbReference>
<feature type="domain" description="Heavy metal binding" evidence="2">
    <location>
        <begin position="47"/>
        <end position="73"/>
    </location>
</feature>
<evidence type="ECO:0000313" key="5">
    <source>
        <dbReference type="EMBL" id="RNI39776.1"/>
    </source>
</evidence>
<sequence length="419" mass="46601">MNMNIRRSIILNVFLLGFVVASLILTGCKRNPENKKVSAIADTESIYTCPMHPQIREHHPGNCLICGMPLVKKENANREISQIDLSTLLQSNNNAVVSSMPVTTMQFAKQQIQLEALGSIEYDTRFMKTISAGVSGRIEKLYIKYRYQPVHKGDKIMNIYSPELLTGQQNLLFLVKHDPTNTTLINAAKQRLLLLGMTQNQLQKVISSGKALFLVTIYSDYSGHVHEAGNNAMASQQEIPMNVTSELSIKEGMYVEKGQPVFRVVNMDNIWVTLNFFPGENSLIKVGTPVTIIPETTDKKIFSKIGFIEPFYKNGSKTISARVYLNNSSGMIPVGSQVKATLNVQTNFSNWLPKESVLSLGLNKVVFLKEGDVFKAHRVSTGIVANNLIQVIEGLDTKDTVATNAQFLIDSEGFIKLKQ</sequence>
<accession>A0A3M9NPT0</accession>
<gene>
    <name evidence="5" type="ORF">EFY79_00255</name>
</gene>
<dbReference type="PANTHER" id="PTHR30097:SF15">
    <property type="entry name" value="CATION EFFLUX SYSTEM PROTEIN CUSB"/>
    <property type="match status" value="1"/>
</dbReference>
<keyword evidence="1" id="KW-0813">Transport</keyword>
<dbReference type="InterPro" id="IPR058791">
    <property type="entry name" value="3HB_CusB"/>
</dbReference>
<dbReference type="GO" id="GO:0046914">
    <property type="term" value="F:transition metal ion binding"/>
    <property type="evidence" value="ECO:0007669"/>
    <property type="project" value="TreeGrafter"/>
</dbReference>
<dbReference type="Pfam" id="PF25975">
    <property type="entry name" value="CzcB_C"/>
    <property type="match status" value="1"/>
</dbReference>
<dbReference type="InterPro" id="IPR045800">
    <property type="entry name" value="HMBD"/>
</dbReference>
<protein>
    <submittedName>
        <fullName evidence="5">Efflux RND transporter periplasmic adaptor subunit</fullName>
    </submittedName>
</protein>
<dbReference type="Proteomes" id="UP000267223">
    <property type="component" value="Unassembled WGS sequence"/>
</dbReference>
<proteinExistence type="predicted"/>
<dbReference type="Pfam" id="PF25869">
    <property type="entry name" value="3HB_CusB"/>
    <property type="match status" value="1"/>
</dbReference>
<dbReference type="Pfam" id="PF19335">
    <property type="entry name" value="HMBD"/>
    <property type="match status" value="1"/>
</dbReference>
<keyword evidence="6" id="KW-1185">Reference proteome</keyword>
<dbReference type="EMBL" id="RJJR01000001">
    <property type="protein sequence ID" value="RNI39776.1"/>
    <property type="molecule type" value="Genomic_DNA"/>
</dbReference>
<dbReference type="AlphaFoldDB" id="A0A3M9NPT0"/>